<evidence type="ECO:0000256" key="9">
    <source>
        <dbReference type="ARBA" id="ARBA00034328"/>
    </source>
</evidence>
<keyword evidence="2" id="KW-0285">Flavoprotein</keyword>
<evidence type="ECO:0000256" key="6">
    <source>
        <dbReference type="ARBA" id="ARBA00023033"/>
    </source>
</evidence>
<dbReference type="GO" id="GO:0004497">
    <property type="term" value="F:monooxygenase activity"/>
    <property type="evidence" value="ECO:0007669"/>
    <property type="project" value="UniProtKB-KW"/>
</dbReference>
<proteinExistence type="inferred from homology"/>
<comment type="caution">
    <text evidence="18">The sequence shown here is derived from an EMBL/GenBank/DDBJ whole genome shotgun (WGS) entry which is preliminary data.</text>
</comment>
<dbReference type="InterPro" id="IPR046373">
    <property type="entry name" value="Acyl-CoA_Oxase/DH_mid-dom_sf"/>
</dbReference>
<dbReference type="GO" id="GO:0006552">
    <property type="term" value="P:L-leucine catabolic process"/>
    <property type="evidence" value="ECO:0007669"/>
    <property type="project" value="TreeGrafter"/>
</dbReference>
<feature type="domain" description="Acyl-CoA oxidase/dehydrogenase middle" evidence="15">
    <location>
        <begin position="129"/>
        <end position="208"/>
    </location>
</feature>
<dbReference type="EMBL" id="BJUV01000013">
    <property type="protein sequence ID" value="GEK83227.1"/>
    <property type="molecule type" value="Genomic_DNA"/>
</dbReference>
<evidence type="ECO:0000256" key="2">
    <source>
        <dbReference type="ARBA" id="ARBA00022630"/>
    </source>
</evidence>
<evidence type="ECO:0000256" key="10">
    <source>
        <dbReference type="ARBA" id="ARBA00034345"/>
    </source>
</evidence>
<protein>
    <recommendedName>
        <fullName evidence="10">Dibenzothiophene monooxygenase</fullName>
        <ecNumber evidence="9">1.14.14.21</ecNumber>
    </recommendedName>
</protein>
<dbReference type="RefSeq" id="WP_146854674.1">
    <property type="nucleotide sequence ID" value="NZ_BAAAHR010000007.1"/>
</dbReference>
<organism evidence="18 20">
    <name type="scientific">Frigoribacterium faeni</name>
    <dbReference type="NCBI Taxonomy" id="145483"/>
    <lineage>
        <taxon>Bacteria</taxon>
        <taxon>Bacillati</taxon>
        <taxon>Actinomycetota</taxon>
        <taxon>Actinomycetes</taxon>
        <taxon>Micrococcales</taxon>
        <taxon>Microbacteriaceae</taxon>
        <taxon>Frigoribacterium</taxon>
    </lineage>
</organism>
<evidence type="ECO:0000313" key="18">
    <source>
        <dbReference type="EMBL" id="MBA8814287.1"/>
    </source>
</evidence>
<evidence type="ECO:0000259" key="15">
    <source>
        <dbReference type="Pfam" id="PF02770"/>
    </source>
</evidence>
<dbReference type="Gene3D" id="1.20.140.10">
    <property type="entry name" value="Butyryl-CoA Dehydrogenase, subunit A, domain 3"/>
    <property type="match status" value="1"/>
</dbReference>
<dbReference type="InterPro" id="IPR036250">
    <property type="entry name" value="AcylCo_DH-like_C"/>
</dbReference>
<dbReference type="PANTHER" id="PTHR43884:SF12">
    <property type="entry name" value="ISOVALERYL-COA DEHYDROGENASE, MITOCHONDRIAL-RELATED"/>
    <property type="match status" value="1"/>
</dbReference>
<reference evidence="18 20" key="2">
    <citation type="submission" date="2020-07" db="EMBL/GenBank/DDBJ databases">
        <title>Sequencing the genomes of 1000 actinobacteria strains.</title>
        <authorList>
            <person name="Klenk H.-P."/>
        </authorList>
    </citation>
    <scope>NUCLEOTIDE SEQUENCE [LARGE SCALE GENOMIC DNA]</scope>
    <source>
        <strain evidence="18 20">DSM 10309</strain>
    </source>
</reference>
<comment type="catalytic activity">
    <reaction evidence="12">
        <text>dibenzothiophene 5-oxide + FMNH2 + O2 = dibenzothiophene 5,5-dioxide + FMN + H2O + H(+)</text>
        <dbReference type="Rhea" id="RHEA:49080"/>
        <dbReference type="ChEBI" id="CHEBI:15377"/>
        <dbReference type="ChEBI" id="CHEBI:15378"/>
        <dbReference type="ChEBI" id="CHEBI:15379"/>
        <dbReference type="ChEBI" id="CHEBI:23683"/>
        <dbReference type="ChEBI" id="CHEBI:57618"/>
        <dbReference type="ChEBI" id="CHEBI:58210"/>
        <dbReference type="ChEBI" id="CHEBI:90356"/>
    </reaction>
</comment>
<evidence type="ECO:0000256" key="8">
    <source>
        <dbReference type="ARBA" id="ARBA00034317"/>
    </source>
</evidence>
<evidence type="ECO:0000256" key="7">
    <source>
        <dbReference type="ARBA" id="ARBA00034307"/>
    </source>
</evidence>
<dbReference type="GO" id="GO:0050660">
    <property type="term" value="F:flavin adenine dinucleotide binding"/>
    <property type="evidence" value="ECO:0007669"/>
    <property type="project" value="InterPro"/>
</dbReference>
<reference evidence="17 19" key="1">
    <citation type="submission" date="2019-07" db="EMBL/GenBank/DDBJ databases">
        <title>Whole genome shotgun sequence of Frigoribacterium faeni NBRC 103066.</title>
        <authorList>
            <person name="Hosoyama A."/>
            <person name="Uohara A."/>
            <person name="Ohji S."/>
            <person name="Ichikawa N."/>
        </authorList>
    </citation>
    <scope>NUCLEOTIDE SEQUENCE [LARGE SCALE GENOMIC DNA]</scope>
    <source>
        <strain evidence="17 19">NBRC 103066</strain>
    </source>
</reference>
<evidence type="ECO:0000256" key="14">
    <source>
        <dbReference type="SAM" id="MobiDB-lite"/>
    </source>
</evidence>
<evidence type="ECO:0000256" key="13">
    <source>
        <dbReference type="ARBA" id="ARBA00049456"/>
    </source>
</evidence>
<evidence type="ECO:0000256" key="12">
    <source>
        <dbReference type="ARBA" id="ARBA00048445"/>
    </source>
</evidence>
<comment type="similarity">
    <text evidence="8">Belongs to the DszC flavin monooxygenase family.</text>
</comment>
<feature type="region of interest" description="Disordered" evidence="14">
    <location>
        <begin position="306"/>
        <end position="345"/>
    </location>
</feature>
<feature type="domain" description="Acyl-CoA dehydrogenase C-terminal" evidence="16">
    <location>
        <begin position="357"/>
        <end position="400"/>
    </location>
</feature>
<dbReference type="InterPro" id="IPR013107">
    <property type="entry name" value="Acyl-CoA_DH_C"/>
</dbReference>
<evidence type="ECO:0000313" key="20">
    <source>
        <dbReference type="Proteomes" id="UP000522688"/>
    </source>
</evidence>
<comment type="pathway">
    <text evidence="7">Sulfur metabolism; dibenzothiophene degradation.</text>
</comment>
<dbReference type="GO" id="GO:0005737">
    <property type="term" value="C:cytoplasm"/>
    <property type="evidence" value="ECO:0007669"/>
    <property type="project" value="UniProtKB-SubCell"/>
</dbReference>
<dbReference type="PANTHER" id="PTHR43884">
    <property type="entry name" value="ACYL-COA DEHYDROGENASE"/>
    <property type="match status" value="1"/>
</dbReference>
<dbReference type="InterPro" id="IPR006091">
    <property type="entry name" value="Acyl-CoA_Oxase/DH_mid-dom"/>
</dbReference>
<dbReference type="OrthoDB" id="571684at2"/>
<dbReference type="GO" id="GO:0008470">
    <property type="term" value="F:3-methylbutanoyl-CoA dehydrogenase activity"/>
    <property type="evidence" value="ECO:0007669"/>
    <property type="project" value="TreeGrafter"/>
</dbReference>
<comment type="subcellular location">
    <subcellularLocation>
        <location evidence="1">Cytoplasm</location>
    </subcellularLocation>
</comment>
<name>A0A7W3PJY1_9MICO</name>
<dbReference type="Gene3D" id="1.10.540.10">
    <property type="entry name" value="Acyl-CoA dehydrogenase/oxidase, N-terminal domain"/>
    <property type="match status" value="1"/>
</dbReference>
<keyword evidence="5" id="KW-0560">Oxidoreductase</keyword>
<keyword evidence="6" id="KW-0503">Monooxygenase</keyword>
<dbReference type="Proteomes" id="UP000522688">
    <property type="component" value="Unassembled WGS sequence"/>
</dbReference>
<feature type="compositionally biased region" description="Basic and acidic residues" evidence="14">
    <location>
        <begin position="309"/>
        <end position="345"/>
    </location>
</feature>
<dbReference type="Proteomes" id="UP000321154">
    <property type="component" value="Unassembled WGS sequence"/>
</dbReference>
<keyword evidence="19" id="KW-1185">Reference proteome</keyword>
<dbReference type="SUPFAM" id="SSF56645">
    <property type="entry name" value="Acyl-CoA dehydrogenase NM domain-like"/>
    <property type="match status" value="1"/>
</dbReference>
<evidence type="ECO:0000259" key="16">
    <source>
        <dbReference type="Pfam" id="PF08028"/>
    </source>
</evidence>
<keyword evidence="4" id="KW-0547">Nucleotide-binding</keyword>
<sequence>MSEHDDSTLDARIDEAFGPVIDDIAAGAVERERDRRLPVAEVAALRDAGLGALRVPTAFGGWGASLEQQFRLLVRLGEADSNLPQLLRGHVAFVETQRARPESDLRTEWLRRLGAGRTLVGNAQAERGDTTATSTRLDERDGRLLLNGRKFYSTGTIYADWIWVGARRGDEPVALAVPADAPGVTRIDDWGGFGQRLTGSGTTVFDDVEVDPRQVLPWSDNAESRPLSYTQGLYQLVLLSALSGIARAVVRDAVGFVRPRTRTFGVPGASSPRDDQLVQRVVGRLSSIASTVEAVTLSAVRGLDAADQAARRGSDGRRADGRDSGGRPADGRRADGRDSGGHDDPYQEALVTVFEAQQTVVPLVLEAASSLFEVGGASAVDADRSLDRHWRNARTLSSHNPAILRERAIGDYRLNGTPLRTGPLTAPAEVEPVAVEPVAVEPVAVEPVAVRTAGA</sequence>
<gene>
    <name evidence="18" type="ORF">FB463_002553</name>
    <name evidence="17" type="ORF">FFA01_15360</name>
</gene>
<keyword evidence="3" id="KW-0288">FMN</keyword>
<evidence type="ECO:0000256" key="1">
    <source>
        <dbReference type="ARBA" id="ARBA00004496"/>
    </source>
</evidence>
<dbReference type="Pfam" id="PF02770">
    <property type="entry name" value="Acyl-CoA_dh_M"/>
    <property type="match status" value="1"/>
</dbReference>
<comment type="catalytic activity">
    <reaction evidence="11">
        <text>dibenzothiophene + FMNH2 + O2 = dibenzothiophene 5-oxide + FMN + H2O + H(+)</text>
        <dbReference type="Rhea" id="RHEA:49076"/>
        <dbReference type="ChEBI" id="CHEBI:15377"/>
        <dbReference type="ChEBI" id="CHEBI:15378"/>
        <dbReference type="ChEBI" id="CHEBI:15379"/>
        <dbReference type="ChEBI" id="CHEBI:23681"/>
        <dbReference type="ChEBI" id="CHEBI:23683"/>
        <dbReference type="ChEBI" id="CHEBI:57618"/>
        <dbReference type="ChEBI" id="CHEBI:58210"/>
    </reaction>
</comment>
<dbReference type="Pfam" id="PF08028">
    <property type="entry name" value="Acyl-CoA_dh_2"/>
    <property type="match status" value="1"/>
</dbReference>
<evidence type="ECO:0000313" key="19">
    <source>
        <dbReference type="Proteomes" id="UP000321154"/>
    </source>
</evidence>
<dbReference type="AlphaFoldDB" id="A0A7W3PJY1"/>
<dbReference type="InterPro" id="IPR037069">
    <property type="entry name" value="AcylCoA_DH/ox_N_sf"/>
</dbReference>
<dbReference type="Gene3D" id="2.40.110.10">
    <property type="entry name" value="Butyryl-CoA Dehydrogenase, subunit A, domain 2"/>
    <property type="match status" value="1"/>
</dbReference>
<dbReference type="InterPro" id="IPR009100">
    <property type="entry name" value="AcylCoA_DH/oxidase_NM_dom_sf"/>
</dbReference>
<evidence type="ECO:0000256" key="5">
    <source>
        <dbReference type="ARBA" id="ARBA00023002"/>
    </source>
</evidence>
<dbReference type="EMBL" id="JACGWW010000003">
    <property type="protein sequence ID" value="MBA8814287.1"/>
    <property type="molecule type" value="Genomic_DNA"/>
</dbReference>
<dbReference type="SUPFAM" id="SSF47203">
    <property type="entry name" value="Acyl-CoA dehydrogenase C-terminal domain-like"/>
    <property type="match status" value="1"/>
</dbReference>
<evidence type="ECO:0000256" key="11">
    <source>
        <dbReference type="ARBA" id="ARBA00047859"/>
    </source>
</evidence>
<evidence type="ECO:0000256" key="3">
    <source>
        <dbReference type="ARBA" id="ARBA00022643"/>
    </source>
</evidence>
<accession>A0A7W3PJY1</accession>
<evidence type="ECO:0000256" key="4">
    <source>
        <dbReference type="ARBA" id="ARBA00022741"/>
    </source>
</evidence>
<comment type="catalytic activity">
    <reaction evidence="13">
        <text>dibenzothiophene + 2 FMNH2 + 2 O2 = dibenzothiophene 5,5-dioxide + 2 FMN + 2 H2O + 2 H(+)</text>
        <dbReference type="Rhea" id="RHEA:49072"/>
        <dbReference type="ChEBI" id="CHEBI:15377"/>
        <dbReference type="ChEBI" id="CHEBI:15378"/>
        <dbReference type="ChEBI" id="CHEBI:15379"/>
        <dbReference type="ChEBI" id="CHEBI:23681"/>
        <dbReference type="ChEBI" id="CHEBI:57618"/>
        <dbReference type="ChEBI" id="CHEBI:58210"/>
        <dbReference type="ChEBI" id="CHEBI:90356"/>
        <dbReference type="EC" id="1.14.14.21"/>
    </reaction>
</comment>
<evidence type="ECO:0000313" key="17">
    <source>
        <dbReference type="EMBL" id="GEK83227.1"/>
    </source>
</evidence>
<dbReference type="EC" id="1.14.14.21" evidence="9"/>